<protein>
    <submittedName>
        <fullName evidence="7">Putative MFS family arabinose efflux permease</fullName>
    </submittedName>
</protein>
<dbReference type="Gene3D" id="1.20.1250.20">
    <property type="entry name" value="MFS general substrate transporter like domains"/>
    <property type="match status" value="1"/>
</dbReference>
<dbReference type="PANTHER" id="PTHR23542:SF1">
    <property type="entry name" value="MAJOR FACILITATOR SUPERFAMILY (MFS) PROFILE DOMAIN-CONTAINING PROTEIN"/>
    <property type="match status" value="1"/>
</dbReference>
<evidence type="ECO:0000256" key="3">
    <source>
        <dbReference type="ARBA" id="ARBA00022989"/>
    </source>
</evidence>
<reference evidence="7 8" key="1">
    <citation type="submission" date="2019-03" db="EMBL/GenBank/DDBJ databases">
        <title>Genomic Encyclopedia of Type Strains, Phase IV (KMG-IV): sequencing the most valuable type-strain genomes for metagenomic binning, comparative biology and taxonomic classification.</title>
        <authorList>
            <person name="Goeker M."/>
        </authorList>
    </citation>
    <scope>NUCLEOTIDE SEQUENCE [LARGE SCALE GENOMIC DNA]</scope>
    <source>
        <strain evidence="7 8">DSM 45934</strain>
    </source>
</reference>
<dbReference type="RefSeq" id="WP_132109988.1">
    <property type="nucleotide sequence ID" value="NZ_SLWS01000001.1"/>
</dbReference>
<evidence type="ECO:0000256" key="1">
    <source>
        <dbReference type="ARBA" id="ARBA00004651"/>
    </source>
</evidence>
<dbReference type="InterPro" id="IPR020846">
    <property type="entry name" value="MFS_dom"/>
</dbReference>
<feature type="transmembrane region" description="Helical" evidence="5">
    <location>
        <begin position="50"/>
        <end position="73"/>
    </location>
</feature>
<dbReference type="Proteomes" id="UP000295680">
    <property type="component" value="Unassembled WGS sequence"/>
</dbReference>
<feature type="transmembrane region" description="Helical" evidence="5">
    <location>
        <begin position="224"/>
        <end position="248"/>
    </location>
</feature>
<evidence type="ECO:0000259" key="6">
    <source>
        <dbReference type="PROSITE" id="PS50850"/>
    </source>
</evidence>
<dbReference type="PANTHER" id="PTHR23542">
    <property type="match status" value="1"/>
</dbReference>
<dbReference type="SUPFAM" id="SSF103473">
    <property type="entry name" value="MFS general substrate transporter"/>
    <property type="match status" value="1"/>
</dbReference>
<feature type="transmembrane region" description="Helical" evidence="5">
    <location>
        <begin position="343"/>
        <end position="365"/>
    </location>
</feature>
<dbReference type="InterPro" id="IPR036259">
    <property type="entry name" value="MFS_trans_sf"/>
</dbReference>
<feature type="transmembrane region" description="Helical" evidence="5">
    <location>
        <begin position="147"/>
        <end position="166"/>
    </location>
</feature>
<comment type="caution">
    <text evidence="7">The sequence shown here is derived from an EMBL/GenBank/DDBJ whole genome shotgun (WGS) entry which is preliminary data.</text>
</comment>
<keyword evidence="3 5" id="KW-1133">Transmembrane helix</keyword>
<keyword evidence="4 5" id="KW-0472">Membrane</keyword>
<dbReference type="GO" id="GO:0005886">
    <property type="term" value="C:plasma membrane"/>
    <property type="evidence" value="ECO:0007669"/>
    <property type="project" value="UniProtKB-SubCell"/>
</dbReference>
<name>A0A4R2JYB9_9PSEU</name>
<dbReference type="InterPro" id="IPR011701">
    <property type="entry name" value="MFS"/>
</dbReference>
<feature type="transmembrane region" description="Helical" evidence="5">
    <location>
        <begin position="172"/>
        <end position="196"/>
    </location>
</feature>
<dbReference type="OrthoDB" id="5171875at2"/>
<dbReference type="AlphaFoldDB" id="A0A4R2JYB9"/>
<dbReference type="GO" id="GO:0022857">
    <property type="term" value="F:transmembrane transporter activity"/>
    <property type="evidence" value="ECO:0007669"/>
    <property type="project" value="InterPro"/>
</dbReference>
<feature type="transmembrane region" description="Helical" evidence="5">
    <location>
        <begin position="371"/>
        <end position="392"/>
    </location>
</feature>
<proteinExistence type="predicted"/>
<dbReference type="Pfam" id="PF07690">
    <property type="entry name" value="MFS_1"/>
    <property type="match status" value="1"/>
</dbReference>
<feature type="transmembrane region" description="Helical" evidence="5">
    <location>
        <begin position="21"/>
        <end position="44"/>
    </location>
</feature>
<evidence type="ECO:0000313" key="7">
    <source>
        <dbReference type="EMBL" id="TCO64307.1"/>
    </source>
</evidence>
<organism evidence="7 8">
    <name type="scientific">Actinocrispum wychmicini</name>
    <dbReference type="NCBI Taxonomy" id="1213861"/>
    <lineage>
        <taxon>Bacteria</taxon>
        <taxon>Bacillati</taxon>
        <taxon>Actinomycetota</taxon>
        <taxon>Actinomycetes</taxon>
        <taxon>Pseudonocardiales</taxon>
        <taxon>Pseudonocardiaceae</taxon>
        <taxon>Actinocrispum</taxon>
    </lineage>
</organism>
<sequence>MSHSVSFADYRAALTTPGARWPVLTAVLARLPIAMVGLSLLFYVQRVTSSFATAGLVSAGALVGVAVGSVLQGRIMDRLGPSRPLLVSSAAFAALVTVAIFGVEQRANTAVLVVLAVGVGVTQPTVGSASRAMWSRLLPAGRARQAAYNYDAISIEVFFILGPGISGLLSGAAWAGTGMVVASVIQTVGAIGFALTRTVRGLRPLRGELPGYLGALASPGMRTVVVAAMGFGAVIGFVEVAVPAAATAAGHQSLGGVMISAWSVSSVIFGVVYGMRPWPRAMHLRLPFLLAAFGVLVAFSSIPTGLVGLTLTLLIAGTMITAQSTAHSTALEQVAPPGTVTEAFGWVITAVTLGLALGQSVSGYFVDHVSVSASFLAASVVGLIFAGLVFLLRGTISRGVPTATPQKDHALAS</sequence>
<keyword evidence="8" id="KW-1185">Reference proteome</keyword>
<evidence type="ECO:0000256" key="2">
    <source>
        <dbReference type="ARBA" id="ARBA00022692"/>
    </source>
</evidence>
<dbReference type="PROSITE" id="PS50850">
    <property type="entry name" value="MFS"/>
    <property type="match status" value="1"/>
</dbReference>
<feature type="transmembrane region" description="Helical" evidence="5">
    <location>
        <begin position="254"/>
        <end position="274"/>
    </location>
</feature>
<evidence type="ECO:0000256" key="5">
    <source>
        <dbReference type="SAM" id="Phobius"/>
    </source>
</evidence>
<dbReference type="EMBL" id="SLWS01000001">
    <property type="protein sequence ID" value="TCO64307.1"/>
    <property type="molecule type" value="Genomic_DNA"/>
</dbReference>
<feature type="domain" description="Major facilitator superfamily (MFS) profile" evidence="6">
    <location>
        <begin position="18"/>
        <end position="397"/>
    </location>
</feature>
<comment type="subcellular location">
    <subcellularLocation>
        <location evidence="1">Cell membrane</location>
        <topology evidence="1">Multi-pass membrane protein</topology>
    </subcellularLocation>
</comment>
<evidence type="ECO:0000256" key="4">
    <source>
        <dbReference type="ARBA" id="ARBA00023136"/>
    </source>
</evidence>
<keyword evidence="2 5" id="KW-0812">Transmembrane</keyword>
<feature type="transmembrane region" description="Helical" evidence="5">
    <location>
        <begin position="109"/>
        <end position="126"/>
    </location>
</feature>
<gene>
    <name evidence="7" type="ORF">EV192_10173</name>
</gene>
<feature type="transmembrane region" description="Helical" evidence="5">
    <location>
        <begin position="85"/>
        <end position="103"/>
    </location>
</feature>
<accession>A0A4R2JYB9</accession>
<evidence type="ECO:0000313" key="8">
    <source>
        <dbReference type="Proteomes" id="UP000295680"/>
    </source>
</evidence>